<feature type="active site" description="Charge relay system" evidence="5">
    <location>
        <position position="159"/>
    </location>
</feature>
<comment type="catalytic activity">
    <reaction evidence="5">
        <text>L-glutamyl-tRNA(Gln) + L-glutamine + ATP + H2O = L-glutaminyl-tRNA(Gln) + L-glutamate + ADP + phosphate + H(+)</text>
        <dbReference type="Rhea" id="RHEA:17521"/>
        <dbReference type="Rhea" id="RHEA-COMP:9681"/>
        <dbReference type="Rhea" id="RHEA-COMP:9684"/>
        <dbReference type="ChEBI" id="CHEBI:15377"/>
        <dbReference type="ChEBI" id="CHEBI:15378"/>
        <dbReference type="ChEBI" id="CHEBI:29985"/>
        <dbReference type="ChEBI" id="CHEBI:30616"/>
        <dbReference type="ChEBI" id="CHEBI:43474"/>
        <dbReference type="ChEBI" id="CHEBI:58359"/>
        <dbReference type="ChEBI" id="CHEBI:78520"/>
        <dbReference type="ChEBI" id="CHEBI:78521"/>
        <dbReference type="ChEBI" id="CHEBI:456216"/>
        <dbReference type="EC" id="6.3.5.7"/>
    </reaction>
</comment>
<protein>
    <recommendedName>
        <fullName evidence="5">Glutamyl-tRNA(Gln) amidotransferase subunit A</fullName>
        <shortName evidence="5">Glu-ADT subunit A</shortName>
        <ecNumber evidence="5">6.3.5.7</ecNumber>
    </recommendedName>
</protein>
<comment type="caution">
    <text evidence="7">The sequence shown here is derived from an EMBL/GenBank/DDBJ whole genome shotgun (WGS) entry which is preliminary data.</text>
</comment>
<dbReference type="SUPFAM" id="SSF75304">
    <property type="entry name" value="Amidase signature (AS) enzymes"/>
    <property type="match status" value="1"/>
</dbReference>
<evidence type="ECO:0000313" key="8">
    <source>
        <dbReference type="Proteomes" id="UP000033947"/>
    </source>
</evidence>
<evidence type="ECO:0000256" key="4">
    <source>
        <dbReference type="ARBA" id="ARBA00022917"/>
    </source>
</evidence>
<dbReference type="GO" id="GO:0006412">
    <property type="term" value="P:translation"/>
    <property type="evidence" value="ECO:0007669"/>
    <property type="project" value="UniProtKB-UniRule"/>
</dbReference>
<feature type="active site" description="Acyl-ester intermediate" evidence="5">
    <location>
        <position position="183"/>
    </location>
</feature>
<keyword evidence="7" id="KW-0808">Transferase</keyword>
<dbReference type="Proteomes" id="UP000033947">
    <property type="component" value="Unassembled WGS sequence"/>
</dbReference>
<dbReference type="GO" id="GO:0030956">
    <property type="term" value="C:glutamyl-tRNA(Gln) amidotransferase complex"/>
    <property type="evidence" value="ECO:0007669"/>
    <property type="project" value="InterPro"/>
</dbReference>
<keyword evidence="3 5" id="KW-0067">ATP-binding</keyword>
<comment type="subunit">
    <text evidence="5">Heterotrimer of A, B and C subunits.</text>
</comment>
<dbReference type="GO" id="GO:0005524">
    <property type="term" value="F:ATP binding"/>
    <property type="evidence" value="ECO:0007669"/>
    <property type="project" value="UniProtKB-KW"/>
</dbReference>
<sequence length="479" mass="51320">MSKLNELTVKEALEGLKKKEFTSVDLVKSCLAQIEKFDPKIKAFLRVTSESAIKKAEEADKEISAKGAEAFVNKPLLGIPYAAKDNYSTKNIETTASSKVLEGYVPPFDATAIKKLNEAGAILLGKTNLDAFAHGSSTETSDFGTTFNPWDLSKVPGGSSGGSAAAVASHMVLFATGSETGGSTRGPASWCGVTGVKPSYGRVSRYGIVAMASSTDSPGPLTKTAEDAAVVLRVMAGKDPLDATSSPAEVPDYLAEGKSFSMKGVKIGRPVSYFEMELEEGTRKKIDEAIEVFKSLGAEIIDVDMLSPKYSIAVYTILQRSEVSSNLARLDGIRYGHDRNSFGFEAKKRIMLGAYTLSSGYYDAYYAKAQKVRTLIKQSFDAAFEKVDLLVAPSMPCVALDVGESFNSPMFGEMMDVLNEPSCIAGVPGISVPCGFYNGLPVGVQIMSRINEESKIFGALFNYQGATAFHLEKPALIKE</sequence>
<dbReference type="PANTHER" id="PTHR11895:SF151">
    <property type="entry name" value="GLUTAMYL-TRNA(GLN) AMIDOTRANSFERASE SUBUNIT A"/>
    <property type="match status" value="1"/>
</dbReference>
<evidence type="ECO:0000313" key="7">
    <source>
        <dbReference type="EMBL" id="KKS03640.1"/>
    </source>
</evidence>
<comment type="function">
    <text evidence="5">Allows the formation of correctly charged Gln-tRNA(Gln) through the transamidation of misacylated Glu-tRNA(Gln) in organisms which lack glutaminyl-tRNA synthetase. The reaction takes place in the presence of glutamine and ATP through an activated gamma-phospho-Glu-tRNA(Gln).</text>
</comment>
<dbReference type="InterPro" id="IPR036928">
    <property type="entry name" value="AS_sf"/>
</dbReference>
<feature type="domain" description="Amidase" evidence="6">
    <location>
        <begin position="25"/>
        <end position="455"/>
    </location>
</feature>
<dbReference type="AlphaFoldDB" id="A0A0G0VRZ0"/>
<dbReference type="Gene3D" id="3.90.1300.10">
    <property type="entry name" value="Amidase signature (AS) domain"/>
    <property type="match status" value="1"/>
</dbReference>
<organism evidence="7 8">
    <name type="scientific">candidate division WWE3 bacterium GW2011_GWC2_41_23</name>
    <dbReference type="NCBI Taxonomy" id="1619123"/>
    <lineage>
        <taxon>Bacteria</taxon>
        <taxon>Katanobacteria</taxon>
    </lineage>
</organism>
<keyword evidence="1 5" id="KW-0436">Ligase</keyword>
<dbReference type="GO" id="GO:0016740">
    <property type="term" value="F:transferase activity"/>
    <property type="evidence" value="ECO:0007669"/>
    <property type="project" value="UniProtKB-KW"/>
</dbReference>
<name>A0A0G0VRZ0_UNCKA</name>
<accession>A0A0G0VRZ0</accession>
<evidence type="ECO:0000256" key="2">
    <source>
        <dbReference type="ARBA" id="ARBA00022741"/>
    </source>
</evidence>
<dbReference type="InterPro" id="IPR000120">
    <property type="entry name" value="Amidase"/>
</dbReference>
<gene>
    <name evidence="5" type="primary">gatA</name>
    <name evidence="7" type="ORF">UU55_C0001G0101</name>
</gene>
<evidence type="ECO:0000259" key="6">
    <source>
        <dbReference type="Pfam" id="PF01425"/>
    </source>
</evidence>
<reference evidence="7 8" key="1">
    <citation type="journal article" date="2015" name="Nature">
        <title>rRNA introns, odd ribosomes, and small enigmatic genomes across a large radiation of phyla.</title>
        <authorList>
            <person name="Brown C.T."/>
            <person name="Hug L.A."/>
            <person name="Thomas B.C."/>
            <person name="Sharon I."/>
            <person name="Castelle C.J."/>
            <person name="Singh A."/>
            <person name="Wilkins M.J."/>
            <person name="Williams K.H."/>
            <person name="Banfield J.F."/>
        </authorList>
    </citation>
    <scope>NUCLEOTIDE SEQUENCE [LARGE SCALE GENOMIC DNA]</scope>
</reference>
<dbReference type="EC" id="6.3.5.7" evidence="5"/>
<proteinExistence type="inferred from homology"/>
<evidence type="ECO:0000256" key="1">
    <source>
        <dbReference type="ARBA" id="ARBA00022598"/>
    </source>
</evidence>
<dbReference type="HAMAP" id="MF_00120">
    <property type="entry name" value="GatA"/>
    <property type="match status" value="1"/>
</dbReference>
<evidence type="ECO:0000256" key="3">
    <source>
        <dbReference type="ARBA" id="ARBA00022840"/>
    </source>
</evidence>
<dbReference type="PANTHER" id="PTHR11895">
    <property type="entry name" value="TRANSAMIDASE"/>
    <property type="match status" value="1"/>
</dbReference>
<dbReference type="PATRIC" id="fig|1619123.3.peg.110"/>
<dbReference type="Pfam" id="PF01425">
    <property type="entry name" value="Amidase"/>
    <property type="match status" value="1"/>
</dbReference>
<feature type="active site" description="Charge relay system" evidence="5">
    <location>
        <position position="84"/>
    </location>
</feature>
<dbReference type="GO" id="GO:0050567">
    <property type="term" value="F:glutaminyl-tRNA synthase (glutamine-hydrolyzing) activity"/>
    <property type="evidence" value="ECO:0007669"/>
    <property type="project" value="UniProtKB-UniRule"/>
</dbReference>
<evidence type="ECO:0000256" key="5">
    <source>
        <dbReference type="HAMAP-Rule" id="MF_00120"/>
    </source>
</evidence>
<keyword evidence="2 5" id="KW-0547">Nucleotide-binding</keyword>
<dbReference type="NCBIfam" id="TIGR00132">
    <property type="entry name" value="gatA"/>
    <property type="match status" value="1"/>
</dbReference>
<dbReference type="InterPro" id="IPR004412">
    <property type="entry name" value="GatA"/>
</dbReference>
<dbReference type="EMBL" id="LCBB01000001">
    <property type="protein sequence ID" value="KKS03640.1"/>
    <property type="molecule type" value="Genomic_DNA"/>
</dbReference>
<keyword evidence="4 5" id="KW-0648">Protein biosynthesis</keyword>
<dbReference type="InterPro" id="IPR023631">
    <property type="entry name" value="Amidase_dom"/>
</dbReference>
<comment type="similarity">
    <text evidence="5">Belongs to the amidase family. GatA subfamily.</text>
</comment>